<sequence>MGKEAVIAEYAAYLVDHPDEILPGLVTILKSANKYGFCIDKVLLLFSDQIGGFCSLQDMIGMDQHVRFRYQKAIYEFSKENFKDGIEETLCCLVLAFRMRRYEDCFCYSALFEKYRKYATGEQIQRFQAIMIGGEEVKLR</sequence>
<evidence type="ECO:0000313" key="2">
    <source>
        <dbReference type="Proteomes" id="UP000198601"/>
    </source>
</evidence>
<dbReference type="OrthoDB" id="2470416at2"/>
<dbReference type="Proteomes" id="UP000198601">
    <property type="component" value="Unassembled WGS sequence"/>
</dbReference>
<name>A0A1G4PWE7_9BACL</name>
<dbReference type="RefSeq" id="WP_090667315.1">
    <property type="nucleotide sequence ID" value="NZ_FMTT01000004.1"/>
</dbReference>
<keyword evidence="2" id="KW-1185">Reference proteome</keyword>
<proteinExistence type="predicted"/>
<evidence type="ECO:0000313" key="1">
    <source>
        <dbReference type="EMBL" id="SCW36633.1"/>
    </source>
</evidence>
<dbReference type="EMBL" id="FMTT01000004">
    <property type="protein sequence ID" value="SCW36633.1"/>
    <property type="molecule type" value="Genomic_DNA"/>
</dbReference>
<dbReference type="STRING" id="624147.SAMN04487970_1004119"/>
<gene>
    <name evidence="1" type="ORF">SAMN04487970_1004119</name>
</gene>
<accession>A0A1G4PWE7</accession>
<dbReference type="AlphaFoldDB" id="A0A1G4PWE7"/>
<reference evidence="2" key="1">
    <citation type="submission" date="2016-10" db="EMBL/GenBank/DDBJ databases">
        <authorList>
            <person name="Varghese N."/>
            <person name="Submissions S."/>
        </authorList>
    </citation>
    <scope>NUCLEOTIDE SEQUENCE [LARGE SCALE GENOMIC DNA]</scope>
    <source>
        <strain evidence="2">CGMCC 1.8946</strain>
    </source>
</reference>
<protein>
    <submittedName>
        <fullName evidence="1">Uncharacterized protein</fullName>
    </submittedName>
</protein>
<organism evidence="1 2">
    <name type="scientific">Paenibacillus tianmuensis</name>
    <dbReference type="NCBI Taxonomy" id="624147"/>
    <lineage>
        <taxon>Bacteria</taxon>
        <taxon>Bacillati</taxon>
        <taxon>Bacillota</taxon>
        <taxon>Bacilli</taxon>
        <taxon>Bacillales</taxon>
        <taxon>Paenibacillaceae</taxon>
        <taxon>Paenibacillus</taxon>
    </lineage>
</organism>